<sequence>MANKDGGRPTARRIATGLGVVVAGGLIAPTGVAYADPEPSKEDVEKNLDELNKEADKVVQDYNQANSDYKAAKKKADELKEQVGDEEDKYNELRDEVADFASAAYKSNDLDATTTILAAESPEELLEQSDDIDYLSKTQKAKLDEFGDSSERLFKLKDEADDALSKAKKAKKEAKEKKDEVEEKIQKQKDLLAQFPDAEDSAPEGSSASGGSYTGSASGNARAALDFAYAQLGKPYVYGSAGPNSYDCSGLVMRSWGNGGVSLPRTTYGQAEAGQRVSRDQLQPGDILFFSDLGHDGLYVGGGKMIHAPRTGKNVEVVPLAGYWDGQFMYGVRP</sequence>
<feature type="compositionally biased region" description="Basic and acidic residues" evidence="6">
    <location>
        <begin position="173"/>
        <end position="190"/>
    </location>
</feature>
<dbReference type="PANTHER" id="PTHR47359:SF3">
    <property type="entry name" value="NLP_P60 DOMAIN-CONTAINING PROTEIN-RELATED"/>
    <property type="match status" value="1"/>
</dbReference>
<reference evidence="8 9" key="1">
    <citation type="submission" date="2017-08" db="EMBL/GenBank/DDBJ databases">
        <title>The complete genome sequence of Nocardiopsis gilva YIM 90087.</title>
        <authorList>
            <person name="Yin M."/>
            <person name="Tang S."/>
        </authorList>
    </citation>
    <scope>NUCLEOTIDE SEQUENCE [LARGE SCALE GENOMIC DNA]</scope>
    <source>
        <strain evidence="8 9">YIM 90087</strain>
    </source>
</reference>
<keyword evidence="2" id="KW-0645">Protease</keyword>
<evidence type="ECO:0000256" key="2">
    <source>
        <dbReference type="ARBA" id="ARBA00022670"/>
    </source>
</evidence>
<evidence type="ECO:0000256" key="1">
    <source>
        <dbReference type="ARBA" id="ARBA00007074"/>
    </source>
</evidence>
<dbReference type="Gene3D" id="3.90.1720.10">
    <property type="entry name" value="endopeptidase domain like (from Nostoc punctiforme)"/>
    <property type="match status" value="1"/>
</dbReference>
<evidence type="ECO:0000313" key="9">
    <source>
        <dbReference type="Proteomes" id="UP000215005"/>
    </source>
</evidence>
<proteinExistence type="inferred from homology"/>
<dbReference type="Gene3D" id="6.10.250.3150">
    <property type="match status" value="1"/>
</dbReference>
<dbReference type="EMBL" id="CP022753">
    <property type="protein sequence ID" value="ASU83323.1"/>
    <property type="molecule type" value="Genomic_DNA"/>
</dbReference>
<keyword evidence="5" id="KW-0175">Coiled coil</keyword>
<dbReference type="InterPro" id="IPR051794">
    <property type="entry name" value="PG_Endopeptidase_C40"/>
</dbReference>
<keyword evidence="3 8" id="KW-0378">Hydrolase</keyword>
<evidence type="ECO:0000256" key="3">
    <source>
        <dbReference type="ARBA" id="ARBA00022801"/>
    </source>
</evidence>
<evidence type="ECO:0000259" key="7">
    <source>
        <dbReference type="PROSITE" id="PS51935"/>
    </source>
</evidence>
<organism evidence="8 9">
    <name type="scientific">Nocardiopsis gilva YIM 90087</name>
    <dbReference type="NCBI Taxonomy" id="1235441"/>
    <lineage>
        <taxon>Bacteria</taxon>
        <taxon>Bacillati</taxon>
        <taxon>Actinomycetota</taxon>
        <taxon>Actinomycetes</taxon>
        <taxon>Streptosporangiales</taxon>
        <taxon>Nocardiopsidaceae</taxon>
        <taxon>Nocardiopsis</taxon>
    </lineage>
</organism>
<dbReference type="RefSeq" id="WP_017617093.1">
    <property type="nucleotide sequence ID" value="NZ_ANBG01000044.1"/>
</dbReference>
<evidence type="ECO:0000256" key="5">
    <source>
        <dbReference type="SAM" id="Coils"/>
    </source>
</evidence>
<accession>A0A223S5C3</accession>
<feature type="domain" description="NlpC/P60" evidence="7">
    <location>
        <begin position="218"/>
        <end position="334"/>
    </location>
</feature>
<gene>
    <name evidence="8" type="ORF">CDO52_11520</name>
</gene>
<dbReference type="Pfam" id="PF00877">
    <property type="entry name" value="NLPC_P60"/>
    <property type="match status" value="1"/>
</dbReference>
<dbReference type="SUPFAM" id="SSF54001">
    <property type="entry name" value="Cysteine proteinases"/>
    <property type="match status" value="1"/>
</dbReference>
<keyword evidence="9" id="KW-1185">Reference proteome</keyword>
<dbReference type="OrthoDB" id="5244330at2"/>
<evidence type="ECO:0000256" key="6">
    <source>
        <dbReference type="SAM" id="MobiDB-lite"/>
    </source>
</evidence>
<dbReference type="InterPro" id="IPR038765">
    <property type="entry name" value="Papain-like_cys_pep_sf"/>
</dbReference>
<dbReference type="PROSITE" id="PS51935">
    <property type="entry name" value="NLPC_P60"/>
    <property type="match status" value="1"/>
</dbReference>
<dbReference type="Proteomes" id="UP000215005">
    <property type="component" value="Chromosome"/>
</dbReference>
<feature type="coiled-coil region" evidence="5">
    <location>
        <begin position="41"/>
        <end position="96"/>
    </location>
</feature>
<feature type="region of interest" description="Disordered" evidence="6">
    <location>
        <begin position="165"/>
        <end position="215"/>
    </location>
</feature>
<evidence type="ECO:0000313" key="8">
    <source>
        <dbReference type="EMBL" id="ASU83323.1"/>
    </source>
</evidence>
<dbReference type="KEGG" id="ngv:CDO52_11520"/>
<protein>
    <submittedName>
        <fullName evidence="8">Glycoside hydrolase</fullName>
    </submittedName>
</protein>
<dbReference type="PANTHER" id="PTHR47359">
    <property type="entry name" value="PEPTIDOGLYCAN DL-ENDOPEPTIDASE CWLO"/>
    <property type="match status" value="1"/>
</dbReference>
<name>A0A223S5C3_9ACTN</name>
<dbReference type="AlphaFoldDB" id="A0A223S5C3"/>
<dbReference type="GO" id="GO:0006508">
    <property type="term" value="P:proteolysis"/>
    <property type="evidence" value="ECO:0007669"/>
    <property type="project" value="UniProtKB-KW"/>
</dbReference>
<evidence type="ECO:0000256" key="4">
    <source>
        <dbReference type="ARBA" id="ARBA00022807"/>
    </source>
</evidence>
<comment type="similarity">
    <text evidence="1">Belongs to the peptidase C40 family.</text>
</comment>
<feature type="compositionally biased region" description="Low complexity" evidence="6">
    <location>
        <begin position="203"/>
        <end position="215"/>
    </location>
</feature>
<keyword evidence="4" id="KW-0788">Thiol protease</keyword>
<dbReference type="GO" id="GO:0008234">
    <property type="term" value="F:cysteine-type peptidase activity"/>
    <property type="evidence" value="ECO:0007669"/>
    <property type="project" value="UniProtKB-KW"/>
</dbReference>
<dbReference type="InterPro" id="IPR000064">
    <property type="entry name" value="NLP_P60_dom"/>
</dbReference>